<dbReference type="Pfam" id="PF11185">
    <property type="entry name" value="DUF2971"/>
    <property type="match status" value="1"/>
</dbReference>
<dbReference type="AlphaFoldDB" id="A0AAX0B6X3"/>
<evidence type="ECO:0008006" key="3">
    <source>
        <dbReference type="Google" id="ProtNLM"/>
    </source>
</evidence>
<name>A0AAX0B6X3_CLOBE</name>
<dbReference type="EMBL" id="JABSWW010000001">
    <property type="protein sequence ID" value="NRT90896.1"/>
    <property type="molecule type" value="Genomic_DNA"/>
</dbReference>
<dbReference type="Proteomes" id="UP001193748">
    <property type="component" value="Unassembled WGS sequence"/>
</dbReference>
<evidence type="ECO:0000313" key="1">
    <source>
        <dbReference type="EMBL" id="NRT90896.1"/>
    </source>
</evidence>
<dbReference type="InterPro" id="IPR021352">
    <property type="entry name" value="DUF2971"/>
</dbReference>
<reference evidence="1" key="2">
    <citation type="journal article" date="2022" name="Nat. Biotechnol.">
        <title>Carbon-negative production of acetone and isopropanol by gas fermentation at industrial pilot scale.</title>
        <authorList>
            <person name="Liew F.E."/>
            <person name="Nogle R."/>
            <person name="Abdalla T."/>
            <person name="Rasor B.J."/>
            <person name="Canter C."/>
            <person name="Jensen R.O."/>
            <person name="Wang L."/>
            <person name="Strutz J."/>
            <person name="Chirania P."/>
            <person name="De Tissera S."/>
            <person name="Mueller A.P."/>
            <person name="Ruan Z."/>
            <person name="Gao A."/>
            <person name="Tran L."/>
            <person name="Engle N.L."/>
            <person name="Bromley J.C."/>
            <person name="Daniell J."/>
            <person name="Conrado R."/>
            <person name="Tschaplinski T.J."/>
            <person name="Giannone R.J."/>
            <person name="Hettich R.L."/>
            <person name="Karim A.S."/>
            <person name="Simpson S.D."/>
            <person name="Brown S.D."/>
            <person name="Leang C."/>
            <person name="Jewett M.C."/>
            <person name="Kopke M."/>
        </authorList>
    </citation>
    <scope>NUCLEOTIDE SEQUENCE</scope>
    <source>
        <strain evidence="1">DJ080</strain>
    </source>
</reference>
<sequence>MYRFRSTKYLLDEEFKELENQEIYFAPPEQLNDPMEGFKDIFWQGDEILWKNFLKHYLLCFEHIVSIWSVIGESERIEGNYIPVFKTETELLTEEHKQRFSDIKEKFFSNKCISNLPKLLSSRKVPIRINELTMYLEFVHKFAFDSINLVYSQKGLMDRIEILGDKADDVTTFQKIIEGANRFCEDINYKDNGEEIFEVLKNTSDELKLISYYNKDIDFNHHNMKFIIETFPSSYLSILDKLIYQKWYTACFMDNYHNSSVWGSYGDNHKGICLEFKTKKKEGDEYLTLKSIKSCGTTGDIVEKRDYELKKVTYQKKFIEIDFFKSLGRLSITKLKSQWYVDENGNSSKYIDLGKFDDDWRNLYWDDFYKSVTTKTEDWKYECEYRMVIDEYFTDYGEIEKRKLIYDFNDLDGIIFGIKTSDSDKIKIMRIIEKKCRETGRDKFNFYQAKYSHETGQIERKRLNLLKFK</sequence>
<comment type="caution">
    <text evidence="1">The sequence shown here is derived from an EMBL/GenBank/DDBJ whole genome shotgun (WGS) entry which is preliminary data.</text>
</comment>
<proteinExistence type="predicted"/>
<accession>A0AAX0B6X3</accession>
<protein>
    <recommendedName>
        <fullName evidence="3">DUF2971 domain-containing protein</fullName>
    </recommendedName>
</protein>
<organism evidence="1 2">
    <name type="scientific">Clostridium beijerinckii</name>
    <name type="common">Clostridium MP</name>
    <dbReference type="NCBI Taxonomy" id="1520"/>
    <lineage>
        <taxon>Bacteria</taxon>
        <taxon>Bacillati</taxon>
        <taxon>Bacillota</taxon>
        <taxon>Clostridia</taxon>
        <taxon>Eubacteriales</taxon>
        <taxon>Clostridiaceae</taxon>
        <taxon>Clostridium</taxon>
    </lineage>
</organism>
<gene>
    <name evidence="1" type="ORF">B0H41_004575</name>
</gene>
<evidence type="ECO:0000313" key="2">
    <source>
        <dbReference type="Proteomes" id="UP001193748"/>
    </source>
</evidence>
<reference evidence="1" key="1">
    <citation type="submission" date="2020-05" db="EMBL/GenBank/DDBJ databases">
        <authorList>
            <person name="Brown S."/>
            <person name="Huntemann M."/>
            <person name="Clum A."/>
            <person name="Spunde A."/>
            <person name="Palaniappan K."/>
            <person name="Ritter S."/>
            <person name="Mikhailova N."/>
            <person name="Chen I.-M."/>
            <person name="Stamatis D."/>
            <person name="Reddy T."/>
            <person name="O'Malley R."/>
            <person name="Daum C."/>
            <person name="Shapiro N."/>
            <person name="Ivanova N."/>
            <person name="Kyrpides N."/>
            <person name="Woyke T."/>
        </authorList>
    </citation>
    <scope>NUCLEOTIDE SEQUENCE</scope>
    <source>
        <strain evidence="1">DJ080</strain>
    </source>
</reference>
<dbReference type="RefSeq" id="WP_173711718.1">
    <property type="nucleotide sequence ID" value="NZ_JABSWW010000001.1"/>
</dbReference>